<proteinExistence type="inferred from homology"/>
<dbReference type="SMART" id="SM01085">
    <property type="entry name" value="CK_II_beta"/>
    <property type="match status" value="1"/>
</dbReference>
<evidence type="ECO:0000313" key="5">
    <source>
        <dbReference type="Proteomes" id="UP001146793"/>
    </source>
</evidence>
<dbReference type="InterPro" id="IPR000704">
    <property type="entry name" value="Casein_kinase_II_reg-sub"/>
</dbReference>
<comment type="caution">
    <text evidence="4">The sequence shown here is derived from an EMBL/GenBank/DDBJ whole genome shotgun (WGS) entry which is preliminary data.</text>
</comment>
<dbReference type="GO" id="GO:0016301">
    <property type="term" value="F:kinase activity"/>
    <property type="evidence" value="ECO:0007669"/>
    <property type="project" value="UniProtKB-KW"/>
</dbReference>
<evidence type="ECO:0000256" key="2">
    <source>
        <dbReference type="RuleBase" id="RU361268"/>
    </source>
</evidence>
<dbReference type="InterPro" id="IPR035991">
    <property type="entry name" value="Casein_kinase_II_beta-like"/>
</dbReference>
<dbReference type="PANTHER" id="PTHR11740">
    <property type="entry name" value="CASEIN KINASE II SUBUNIT BETA"/>
    <property type="match status" value="1"/>
</dbReference>
<dbReference type="PRINTS" id="PR00472">
    <property type="entry name" value="CASNKINASEII"/>
</dbReference>
<dbReference type="Gene3D" id="1.10.1820.10">
    <property type="entry name" value="protein kinase ck2 holoenzyme, chain C, domain 1"/>
    <property type="match status" value="1"/>
</dbReference>
<dbReference type="Proteomes" id="UP001146793">
    <property type="component" value="Unassembled WGS sequence"/>
</dbReference>
<keyword evidence="4" id="KW-0418">Kinase</keyword>
<dbReference type="AlphaFoldDB" id="A0AAV8AJE6"/>
<dbReference type="FunFam" id="2.20.25.20:FF:000001">
    <property type="entry name" value="Casein kinase II subunit beta"/>
    <property type="match status" value="1"/>
</dbReference>
<dbReference type="Gene3D" id="2.20.25.20">
    <property type="match status" value="1"/>
</dbReference>
<accession>A0AAV8AJE6</accession>
<evidence type="ECO:0000313" key="4">
    <source>
        <dbReference type="EMBL" id="KAJ3452882.1"/>
    </source>
</evidence>
<evidence type="ECO:0000256" key="3">
    <source>
        <dbReference type="SAM" id="MobiDB-lite"/>
    </source>
</evidence>
<keyword evidence="4" id="KW-0808">Transferase</keyword>
<dbReference type="InterPro" id="IPR016149">
    <property type="entry name" value="Casein_kin_II_reg-sub_N"/>
</dbReference>
<reference evidence="4" key="1">
    <citation type="submission" date="2022-08" db="EMBL/GenBank/DDBJ databases">
        <title>Novel sulphate-reducing endosymbionts in the free-living metamonad Anaeramoeba.</title>
        <authorList>
            <person name="Jerlstrom-Hultqvist J."/>
            <person name="Cepicka I."/>
            <person name="Gallot-Lavallee L."/>
            <person name="Salas-Leiva D."/>
            <person name="Curtis B.A."/>
            <person name="Zahonova K."/>
            <person name="Pipaliya S."/>
            <person name="Dacks J."/>
            <person name="Roger A.J."/>
        </authorList>
    </citation>
    <scope>NUCLEOTIDE SEQUENCE</scope>
    <source>
        <strain evidence="4">Busselton2</strain>
    </source>
</reference>
<dbReference type="EMBL" id="JANTQA010000008">
    <property type="protein sequence ID" value="KAJ3452882.1"/>
    <property type="molecule type" value="Genomic_DNA"/>
</dbReference>
<feature type="region of interest" description="Disordered" evidence="3">
    <location>
        <begin position="176"/>
        <end position="233"/>
    </location>
</feature>
<comment type="similarity">
    <text evidence="1 2">Belongs to the casein kinase 2 subunit beta family.</text>
</comment>
<gene>
    <name evidence="4" type="ORF">M0812_04660</name>
</gene>
<feature type="compositionally biased region" description="Basic and acidic residues" evidence="3">
    <location>
        <begin position="196"/>
        <end position="209"/>
    </location>
</feature>
<comment type="subunit">
    <text evidence="2">Tetramer of two alpha and two beta subunits.</text>
</comment>
<feature type="compositionally biased region" description="Basic and acidic residues" evidence="3">
    <location>
        <begin position="221"/>
        <end position="233"/>
    </location>
</feature>
<sequence>MSSSDSDSSQDEYDWVENFCDMHGNEFFCLIDEEYVNSNFNLTGLRQQVRHYKPALKLIRNSETPNFELMSEEKVLEIEEDTKYLYGLIHSRYIVTDEGMRRMAKKYRAGIFGKCPNVFCQRQPCLPIGLYDEPKRDTVKMYCPKCRDLYSPKLRYRKIDGAYFGTTFPHLLLNTRQKLRPSEPPKEYKPTILEPELEKTNPKNEKKEQEEQEIKEDNEDQKEKEQEDKEEQK</sequence>
<protein>
    <recommendedName>
        <fullName evidence="2">Casein kinase II subunit beta</fullName>
        <shortName evidence="2">CK II beta</shortName>
    </recommendedName>
</protein>
<dbReference type="PANTHER" id="PTHR11740:SF0">
    <property type="entry name" value="CASEIN KINASE II SUBUNIT BETA"/>
    <property type="match status" value="1"/>
</dbReference>
<feature type="compositionally biased region" description="Acidic residues" evidence="3">
    <location>
        <begin position="210"/>
        <end position="220"/>
    </location>
</feature>
<feature type="compositionally biased region" description="Basic and acidic residues" evidence="3">
    <location>
        <begin position="180"/>
        <end position="189"/>
    </location>
</feature>
<dbReference type="PROSITE" id="PS01101">
    <property type="entry name" value="CK2_BETA"/>
    <property type="match status" value="1"/>
</dbReference>
<dbReference type="SUPFAM" id="SSF57798">
    <property type="entry name" value="Casein kinase II beta subunit"/>
    <property type="match status" value="1"/>
</dbReference>
<dbReference type="GO" id="GO:0019887">
    <property type="term" value="F:protein kinase regulator activity"/>
    <property type="evidence" value="ECO:0007669"/>
    <property type="project" value="InterPro"/>
</dbReference>
<dbReference type="Pfam" id="PF01214">
    <property type="entry name" value="CK_II_beta"/>
    <property type="match status" value="1"/>
</dbReference>
<name>A0AAV8AJE6_9EUKA</name>
<evidence type="ECO:0000256" key="1">
    <source>
        <dbReference type="ARBA" id="ARBA00006941"/>
    </source>
</evidence>
<dbReference type="FunFam" id="1.10.1820.10:FF:000005">
    <property type="entry name" value="Casein kinase II subunit beta"/>
    <property type="match status" value="1"/>
</dbReference>
<dbReference type="GO" id="GO:0005956">
    <property type="term" value="C:protein kinase CK2 complex"/>
    <property type="evidence" value="ECO:0007669"/>
    <property type="project" value="UniProtKB-UniRule"/>
</dbReference>
<dbReference type="GO" id="GO:0005737">
    <property type="term" value="C:cytoplasm"/>
    <property type="evidence" value="ECO:0007669"/>
    <property type="project" value="TreeGrafter"/>
</dbReference>
<organism evidence="4 5">
    <name type="scientific">Anaeramoeba flamelloides</name>
    <dbReference type="NCBI Taxonomy" id="1746091"/>
    <lineage>
        <taxon>Eukaryota</taxon>
        <taxon>Metamonada</taxon>
        <taxon>Anaeramoebidae</taxon>
        <taxon>Anaeramoeba</taxon>
    </lineage>
</organism>